<dbReference type="InterPro" id="IPR045071">
    <property type="entry name" value="BBP-like"/>
</dbReference>
<sequence length="279" mass="30042">MQSLVVCLKVCGDCVSPEIGKVRNSLFQINGIKKEPLLLPEPEGPITSLSEKVYVPTKDHPDYNFVGRILGPRGMTAKQLEKETGCKIMVRGKGSTRDKKKEDMNRGKANWEHLNDELHVLITVEDTTNRAHIKMQRAKEEIDKLLVPVTDGEDELKKRQLMELAIINGTYRDTKPAAASLEPARLFAPPLALSAPMRTPGTPLGAPLILSPRLPIPTTAALLNGSGPPPLIAPGDAAGLLYSAYAADCHQYAALASPLLAEYPTAATAGDHGGLFGGR</sequence>
<organism evidence="3 4">
    <name type="scientific">Cordylochernes scorpioides</name>
    <dbReference type="NCBI Taxonomy" id="51811"/>
    <lineage>
        <taxon>Eukaryota</taxon>
        <taxon>Metazoa</taxon>
        <taxon>Ecdysozoa</taxon>
        <taxon>Arthropoda</taxon>
        <taxon>Chelicerata</taxon>
        <taxon>Arachnida</taxon>
        <taxon>Pseudoscorpiones</taxon>
        <taxon>Cheliferoidea</taxon>
        <taxon>Chernetidae</taxon>
        <taxon>Cordylochernes</taxon>
    </lineage>
</organism>
<dbReference type="SMART" id="SM00322">
    <property type="entry name" value="KH"/>
    <property type="match status" value="1"/>
</dbReference>
<dbReference type="SUPFAM" id="SSF54791">
    <property type="entry name" value="Eukaryotic type KH-domain (KH-domain type I)"/>
    <property type="match status" value="1"/>
</dbReference>
<feature type="domain" description="K Homology" evidence="2">
    <location>
        <begin position="47"/>
        <end position="147"/>
    </location>
</feature>
<name>A0ABY6JWR2_9ARAC</name>
<dbReference type="Proteomes" id="UP001235939">
    <property type="component" value="Chromosome 01"/>
</dbReference>
<evidence type="ECO:0000313" key="3">
    <source>
        <dbReference type="EMBL" id="UYV61062.1"/>
    </source>
</evidence>
<gene>
    <name evidence="3" type="ORF">LAZ67_1003279</name>
</gene>
<dbReference type="InterPro" id="IPR004087">
    <property type="entry name" value="KH_dom"/>
</dbReference>
<dbReference type="Gene3D" id="3.30.1370.10">
    <property type="entry name" value="K Homology domain, type 1"/>
    <property type="match status" value="1"/>
</dbReference>
<reference evidence="3 4" key="1">
    <citation type="submission" date="2022-01" db="EMBL/GenBank/DDBJ databases">
        <title>A chromosomal length assembly of Cordylochernes scorpioides.</title>
        <authorList>
            <person name="Zeh D."/>
            <person name="Zeh J."/>
        </authorList>
    </citation>
    <scope>NUCLEOTIDE SEQUENCE [LARGE SCALE GENOMIC DNA]</scope>
    <source>
        <strain evidence="3">IN4F17</strain>
        <tissue evidence="3">Whole Body</tissue>
    </source>
</reference>
<keyword evidence="4" id="KW-1185">Reference proteome</keyword>
<dbReference type="InterPro" id="IPR036612">
    <property type="entry name" value="KH_dom_type_1_sf"/>
</dbReference>
<dbReference type="PANTHER" id="PTHR11208:SF125">
    <property type="entry name" value="KH DOMAIN-CONTAINING RNA-BINDING PROTEIN QKI"/>
    <property type="match status" value="1"/>
</dbReference>
<evidence type="ECO:0000313" key="4">
    <source>
        <dbReference type="Proteomes" id="UP001235939"/>
    </source>
</evidence>
<dbReference type="EMBL" id="CP092863">
    <property type="protein sequence ID" value="UYV61062.1"/>
    <property type="molecule type" value="Genomic_DNA"/>
</dbReference>
<evidence type="ECO:0000259" key="2">
    <source>
        <dbReference type="SMART" id="SM00322"/>
    </source>
</evidence>
<dbReference type="InterPro" id="IPR055256">
    <property type="entry name" value="KH_1_KHDC4/BBP-like"/>
</dbReference>
<evidence type="ECO:0000256" key="1">
    <source>
        <dbReference type="ARBA" id="ARBA00022884"/>
    </source>
</evidence>
<dbReference type="Pfam" id="PF22675">
    <property type="entry name" value="KH-I_KHDC4-BBP"/>
    <property type="match status" value="1"/>
</dbReference>
<dbReference type="PANTHER" id="PTHR11208">
    <property type="entry name" value="RNA-BINDING PROTEIN RELATED"/>
    <property type="match status" value="1"/>
</dbReference>
<accession>A0ABY6JWR2</accession>
<keyword evidence="1" id="KW-0694">RNA-binding</keyword>
<proteinExistence type="predicted"/>
<protein>
    <submittedName>
        <fullName evidence="3">QKI</fullName>
    </submittedName>
</protein>